<dbReference type="SUPFAM" id="SSF89392">
    <property type="entry name" value="Prokaryotic lipoproteins and lipoprotein localization factors"/>
    <property type="match status" value="1"/>
</dbReference>
<organism evidence="2 3">
    <name type="scientific">Massilia haematophila</name>
    <dbReference type="NCBI Taxonomy" id="457923"/>
    <lineage>
        <taxon>Bacteria</taxon>
        <taxon>Pseudomonadati</taxon>
        <taxon>Pseudomonadota</taxon>
        <taxon>Betaproteobacteria</taxon>
        <taxon>Burkholderiales</taxon>
        <taxon>Oxalobacteraceae</taxon>
        <taxon>Telluria group</taxon>
        <taxon>Massilia</taxon>
    </lineage>
</organism>
<keyword evidence="3" id="KW-1185">Reference proteome</keyword>
<evidence type="ECO:0000313" key="3">
    <source>
        <dbReference type="Proteomes" id="UP001595665"/>
    </source>
</evidence>
<dbReference type="Pfam" id="PF09865">
    <property type="entry name" value="DUF2092"/>
    <property type="match status" value="1"/>
</dbReference>
<dbReference type="InterPro" id="IPR029046">
    <property type="entry name" value="LolA/LolB/LppX"/>
</dbReference>
<dbReference type="Proteomes" id="UP001595665">
    <property type="component" value="Unassembled WGS sequence"/>
</dbReference>
<name>A0ABV7PL45_9BURK</name>
<accession>A0ABV7PL45</accession>
<protein>
    <submittedName>
        <fullName evidence="2">DUF2092 domain-containing protein</fullName>
    </submittedName>
</protein>
<evidence type="ECO:0000256" key="1">
    <source>
        <dbReference type="ARBA" id="ARBA00022729"/>
    </source>
</evidence>
<dbReference type="Gene3D" id="2.50.20.20">
    <property type="match status" value="1"/>
</dbReference>
<dbReference type="PIRSF" id="PIRSF012443">
    <property type="entry name" value="UCP012443"/>
    <property type="match status" value="1"/>
</dbReference>
<comment type="caution">
    <text evidence="2">The sequence shown here is derived from an EMBL/GenBank/DDBJ whole genome shotgun (WGS) entry which is preliminary data.</text>
</comment>
<dbReference type="EMBL" id="JBHRVV010000001">
    <property type="protein sequence ID" value="MFC3458684.1"/>
    <property type="molecule type" value="Genomic_DNA"/>
</dbReference>
<dbReference type="InterPro" id="IPR019207">
    <property type="entry name" value="DUF2092"/>
</dbReference>
<dbReference type="RefSeq" id="WP_312550619.1">
    <property type="nucleotide sequence ID" value="NZ_JBHRVV010000001.1"/>
</dbReference>
<evidence type="ECO:0000313" key="2">
    <source>
        <dbReference type="EMBL" id="MFC3458684.1"/>
    </source>
</evidence>
<keyword evidence="1" id="KW-0732">Signal</keyword>
<sequence length="253" mass="27507">MALLCAALAPTLAGAAEADARRLLKAMSDYLAAQKAISFEFDSSLDLVSAQQQKLTLAASGSVVMNRPDKLHVSRRGGFAHMEMSFDGKTVTLLGKNSNMYAQVEAAGSIDQLVDVLRDKYHRPVPGADLLMSDPYKELMPEVTEVKDLGSGVIRGVECDHLAFRAREVDWQIWIAQGATPYPCRYVITSKKVTGAPEYRIDIRDWKTGAKVPTDAFRLAIPAGAQKLTPDKVQELSDIPAIFKATDAAKGNP</sequence>
<reference evidence="3" key="1">
    <citation type="journal article" date="2019" name="Int. J. Syst. Evol. Microbiol.">
        <title>The Global Catalogue of Microorganisms (GCM) 10K type strain sequencing project: providing services to taxonomists for standard genome sequencing and annotation.</title>
        <authorList>
            <consortium name="The Broad Institute Genomics Platform"/>
            <consortium name="The Broad Institute Genome Sequencing Center for Infectious Disease"/>
            <person name="Wu L."/>
            <person name="Ma J."/>
        </authorList>
    </citation>
    <scope>NUCLEOTIDE SEQUENCE [LARGE SCALE GENOMIC DNA]</scope>
    <source>
        <strain evidence="3">CCM 7480</strain>
    </source>
</reference>
<gene>
    <name evidence="2" type="ORF">ACFOPH_10585</name>
</gene>
<proteinExistence type="predicted"/>